<dbReference type="PANTHER" id="PTHR33744:SF15">
    <property type="entry name" value="CARBOHYDRATE DIACID REGULATOR"/>
    <property type="match status" value="1"/>
</dbReference>
<dbReference type="Pfam" id="PF13556">
    <property type="entry name" value="HTH_30"/>
    <property type="match status" value="1"/>
</dbReference>
<dbReference type="InterPro" id="IPR008599">
    <property type="entry name" value="Diacid_rec"/>
</dbReference>
<evidence type="ECO:0000259" key="4">
    <source>
        <dbReference type="Pfam" id="PF17853"/>
    </source>
</evidence>
<dbReference type="InterPro" id="IPR041522">
    <property type="entry name" value="CdaR_GGDEF"/>
</dbReference>
<dbReference type="RefSeq" id="WP_181395889.1">
    <property type="nucleotide sequence ID" value="NZ_QGTW01000001.1"/>
</dbReference>
<accession>A0A2V3A7Q7</accession>
<evidence type="ECO:0000259" key="2">
    <source>
        <dbReference type="Pfam" id="PF05651"/>
    </source>
</evidence>
<dbReference type="Pfam" id="PF17853">
    <property type="entry name" value="GGDEF_2"/>
    <property type="match status" value="1"/>
</dbReference>
<sequence length="392" mass="44511">MLEKVASKIAISTSEIIEYDVIITDENGIIIGASDKERLGIFHEASIPVIHNNRPLTIRPGYIDHFEGTRPGFTLPIELHGNVIGSIAITGERGKVEKYGLLVKKHAEIMLREEILLESSLISQQAQQQYLKDILAFDANQYSESLLKTRSFELGYELKPPFICIAVEIVNMKDIYGERFNGESADFGLQRTKLSILKEIQSVFTNGDLSTYIGEDKFIILHKANNNPHIQLTSACTDLLERLAAKKIKAIIGIGAAADTILEIKRSNREAWKLIEIGKKQKSAERVFQVNDYLLEILVRSMDSDVMGMIKREMKQLLEADDWEDIAQTIKAWCDSGFNKVHTANSLHIHRNTLKYRMEKIEEITGVNIKDFRKMLYLYLGISLIELEIMGR</sequence>
<feature type="domain" description="Putative sugar diacid recognition" evidence="2">
    <location>
        <begin position="3"/>
        <end position="133"/>
    </location>
</feature>
<evidence type="ECO:0000313" key="5">
    <source>
        <dbReference type="EMBL" id="PWW32211.1"/>
    </source>
</evidence>
<feature type="domain" description="PucR C-terminal helix-turn-helix" evidence="3">
    <location>
        <begin position="328"/>
        <end position="382"/>
    </location>
</feature>
<evidence type="ECO:0000259" key="3">
    <source>
        <dbReference type="Pfam" id="PF13556"/>
    </source>
</evidence>
<dbReference type="Proteomes" id="UP000247150">
    <property type="component" value="Unassembled WGS sequence"/>
</dbReference>
<dbReference type="AlphaFoldDB" id="A0A2V3A7Q7"/>
<comment type="similarity">
    <text evidence="1">Belongs to the CdaR family.</text>
</comment>
<protein>
    <submittedName>
        <fullName evidence="5">Carbohydrate diacid regulator</fullName>
    </submittedName>
</protein>
<dbReference type="InterPro" id="IPR051448">
    <property type="entry name" value="CdaR-like_regulators"/>
</dbReference>
<dbReference type="Pfam" id="PF05651">
    <property type="entry name" value="Diacid_rec"/>
    <property type="match status" value="1"/>
</dbReference>
<organism evidence="5 6">
    <name type="scientific">Cytobacillus oceanisediminis</name>
    <dbReference type="NCBI Taxonomy" id="665099"/>
    <lineage>
        <taxon>Bacteria</taxon>
        <taxon>Bacillati</taxon>
        <taxon>Bacillota</taxon>
        <taxon>Bacilli</taxon>
        <taxon>Bacillales</taxon>
        <taxon>Bacillaceae</taxon>
        <taxon>Cytobacillus</taxon>
    </lineage>
</organism>
<dbReference type="InterPro" id="IPR025736">
    <property type="entry name" value="PucR_C-HTH_dom"/>
</dbReference>
<reference evidence="5 6" key="1">
    <citation type="submission" date="2018-05" db="EMBL/GenBank/DDBJ databases">
        <title>Freshwater and sediment microbial communities from various areas in North America, analyzing microbe dynamics in response to fracking.</title>
        <authorList>
            <person name="Lamendella R."/>
        </authorList>
    </citation>
    <scope>NUCLEOTIDE SEQUENCE [LARGE SCALE GENOMIC DNA]</scope>
    <source>
        <strain evidence="5 6">15_TX</strain>
    </source>
</reference>
<gene>
    <name evidence="5" type="ORF">DFO73_101474</name>
</gene>
<proteinExistence type="inferred from homology"/>
<dbReference type="InterPro" id="IPR042070">
    <property type="entry name" value="PucR_C-HTH_sf"/>
</dbReference>
<evidence type="ECO:0000313" key="6">
    <source>
        <dbReference type="Proteomes" id="UP000247150"/>
    </source>
</evidence>
<dbReference type="PANTHER" id="PTHR33744">
    <property type="entry name" value="CARBOHYDRATE DIACID REGULATOR"/>
    <property type="match status" value="1"/>
</dbReference>
<feature type="domain" description="CdaR GGDEF-like" evidence="4">
    <location>
        <begin position="144"/>
        <end position="276"/>
    </location>
</feature>
<dbReference type="EMBL" id="QGTW01000001">
    <property type="protein sequence ID" value="PWW32211.1"/>
    <property type="molecule type" value="Genomic_DNA"/>
</dbReference>
<dbReference type="Gene3D" id="1.10.10.2840">
    <property type="entry name" value="PucR C-terminal helix-turn-helix domain"/>
    <property type="match status" value="1"/>
</dbReference>
<comment type="caution">
    <text evidence="5">The sequence shown here is derived from an EMBL/GenBank/DDBJ whole genome shotgun (WGS) entry which is preliminary data.</text>
</comment>
<evidence type="ECO:0000256" key="1">
    <source>
        <dbReference type="ARBA" id="ARBA00006754"/>
    </source>
</evidence>
<name>A0A2V3A7Q7_9BACI</name>